<proteinExistence type="predicted"/>
<evidence type="ECO:0000256" key="1">
    <source>
        <dbReference type="SAM" id="MobiDB-lite"/>
    </source>
</evidence>
<dbReference type="AlphaFoldDB" id="A0A9P2LLX8"/>
<evidence type="ECO:0000313" key="3">
    <source>
        <dbReference type="Proteomes" id="UP000006160"/>
    </source>
</evidence>
<dbReference type="Proteomes" id="UP000006160">
    <property type="component" value="Unassembled WGS sequence"/>
</dbReference>
<gene>
    <name evidence="2" type="ORF">CLG_B2262</name>
</gene>
<name>A0A9P2LLX8_CLOBO</name>
<protein>
    <submittedName>
        <fullName evidence="2">Uncharacterized protein</fullName>
    </submittedName>
</protein>
<organism evidence="2 3">
    <name type="scientific">Clostridium botulinum D str. 1873</name>
    <dbReference type="NCBI Taxonomy" id="592027"/>
    <lineage>
        <taxon>Bacteria</taxon>
        <taxon>Bacillati</taxon>
        <taxon>Bacillota</taxon>
        <taxon>Clostridia</taxon>
        <taxon>Eubacteriales</taxon>
        <taxon>Clostridiaceae</taxon>
        <taxon>Clostridium</taxon>
    </lineage>
</organism>
<comment type="caution">
    <text evidence="2">The sequence shown here is derived from an EMBL/GenBank/DDBJ whole genome shotgun (WGS) entry which is preliminary data.</text>
</comment>
<dbReference type="EMBL" id="ACSJ01000005">
    <property type="protein sequence ID" value="EES92049.1"/>
    <property type="molecule type" value="Genomic_DNA"/>
</dbReference>
<feature type="region of interest" description="Disordered" evidence="1">
    <location>
        <begin position="397"/>
        <end position="418"/>
    </location>
</feature>
<evidence type="ECO:0000313" key="2">
    <source>
        <dbReference type="EMBL" id="EES92049.1"/>
    </source>
</evidence>
<sequence length="418" mass="49630">MDINNLKVGEEFKNYKALCNKLNIVVANGGRNLKLQKQELKRYFDWITESRKIIITEIYPETKPKVDNRKNNGKSEGSRGNNNIYGKYIDNILIDYFIKHLKENDNIVLNFTNREIAELTGMINFNYNITCNDKDNFHKYLCNSTTPVTKTAIRDVFRKVQGILKPTIYSSLNRLQKQGYISFIIGYYLLFPKQEDQEDEEGNRYADDVETKAIKKVENEVLKEMGITIAKKNYNDKLRKEYYNRVNKRVKEVFVNDFDTKIKSYWTSYRIDIKEIQQAMNFTNIQLDEIDELKIIDVTKYRELKEFKVDSCKLKQELNELVIQNIKNKIHKDKIDIEQEINNPTLGLPNPIQPKWIIDRIDGKYLEDIEHIIKYVLQLNAKSIKFELENIKAKEKIKEQKQQEQQNQDDYSWLDELD</sequence>
<reference evidence="2 3" key="1">
    <citation type="submission" date="2009-10" db="EMBL/GenBank/DDBJ databases">
        <authorList>
            <person name="Shrivastava S."/>
            <person name="Brinkac L.B."/>
            <person name="Brown J.L."/>
            <person name="Bruce D.B."/>
            <person name="Detter C."/>
            <person name="Green L.D."/>
            <person name="Munk C.A."/>
            <person name="Rogers Y.C."/>
            <person name="Tapia R."/>
            <person name="Saunders E.S."/>
            <person name="Sims D.R."/>
            <person name="Smith L.A."/>
            <person name="Smith T.J."/>
            <person name="Sutton G."/>
            <person name="Brettin T."/>
        </authorList>
    </citation>
    <scope>NUCLEOTIDE SEQUENCE [LARGE SCALE GENOMIC DNA]</scope>
    <source>
        <strain evidence="3">D str. 1873</strain>
    </source>
</reference>
<accession>A0A9P2LLX8</accession>